<dbReference type="EMBL" id="AP023366">
    <property type="protein sequence ID" value="BCJ86496.1"/>
    <property type="molecule type" value="Genomic_DNA"/>
</dbReference>
<name>A0A7I8DCD7_9BACL</name>
<sequence length="137" mass="15894">MNMKTYSATEIISVLKPGQKAKAVNRHNFVIERSCAGIKDVSFGGLDDPEYVTLSPIFFSTKWQILPRYVSFEEALKAYKEGKTIRVEWSHDEDPNDWEMFKDFPHNSQVSFYQIIHGRWSIVEDDTEREDDNAING</sequence>
<reference evidence="1 2" key="1">
    <citation type="submission" date="2020-08" db="EMBL/GenBank/DDBJ databases">
        <title>Complete Genome Sequence of Effusibacillus dendaii Strain skT53, Isolated from Farmland soil.</title>
        <authorList>
            <person name="Konishi T."/>
            <person name="Kawasaki H."/>
        </authorList>
    </citation>
    <scope>NUCLEOTIDE SEQUENCE [LARGE SCALE GENOMIC DNA]</scope>
    <source>
        <strain evidence="2">skT53</strain>
    </source>
</reference>
<evidence type="ECO:0000313" key="1">
    <source>
        <dbReference type="EMBL" id="BCJ86496.1"/>
    </source>
</evidence>
<dbReference type="KEGG" id="eff:skT53_14810"/>
<accession>A0A7I8DCD7</accession>
<dbReference type="AlphaFoldDB" id="A0A7I8DCD7"/>
<gene>
    <name evidence="1" type="ORF">skT53_14810</name>
</gene>
<evidence type="ECO:0000313" key="2">
    <source>
        <dbReference type="Proteomes" id="UP000593802"/>
    </source>
</evidence>
<proteinExistence type="predicted"/>
<organism evidence="1 2">
    <name type="scientific">Effusibacillus dendaii</name>
    <dbReference type="NCBI Taxonomy" id="2743772"/>
    <lineage>
        <taxon>Bacteria</taxon>
        <taxon>Bacillati</taxon>
        <taxon>Bacillota</taxon>
        <taxon>Bacilli</taxon>
        <taxon>Bacillales</taxon>
        <taxon>Alicyclobacillaceae</taxon>
        <taxon>Effusibacillus</taxon>
    </lineage>
</organism>
<dbReference type="Proteomes" id="UP000593802">
    <property type="component" value="Chromosome"/>
</dbReference>
<protein>
    <submittedName>
        <fullName evidence="1">Uncharacterized protein</fullName>
    </submittedName>
</protein>
<keyword evidence="2" id="KW-1185">Reference proteome</keyword>